<dbReference type="SUPFAM" id="SSF53474">
    <property type="entry name" value="alpha/beta-Hydrolases"/>
    <property type="match status" value="1"/>
</dbReference>
<feature type="transmembrane region" description="Helical" evidence="2">
    <location>
        <begin position="37"/>
        <end position="62"/>
    </location>
</feature>
<organism evidence="4 5">
    <name type="scientific">Asanoa ferruginea</name>
    <dbReference type="NCBI Taxonomy" id="53367"/>
    <lineage>
        <taxon>Bacteria</taxon>
        <taxon>Bacillati</taxon>
        <taxon>Actinomycetota</taxon>
        <taxon>Actinomycetes</taxon>
        <taxon>Micromonosporales</taxon>
        <taxon>Micromonosporaceae</taxon>
        <taxon>Asanoa</taxon>
    </lineage>
</organism>
<dbReference type="Pfam" id="PF20434">
    <property type="entry name" value="BD-FAE"/>
    <property type="match status" value="1"/>
</dbReference>
<keyword evidence="2" id="KW-1133">Transmembrane helix</keyword>
<gene>
    <name evidence="4" type="ORF">DFJ67_6330</name>
</gene>
<accession>A0A3D9ZS83</accession>
<name>A0A3D9ZS83_9ACTN</name>
<dbReference type="PANTHER" id="PTHR48081">
    <property type="entry name" value="AB HYDROLASE SUPERFAMILY PROTEIN C4A8.06C"/>
    <property type="match status" value="1"/>
</dbReference>
<dbReference type="Gene3D" id="3.40.50.1820">
    <property type="entry name" value="alpha/beta hydrolase"/>
    <property type="match status" value="1"/>
</dbReference>
<dbReference type="GO" id="GO:0016787">
    <property type="term" value="F:hydrolase activity"/>
    <property type="evidence" value="ECO:0007669"/>
    <property type="project" value="UniProtKB-KW"/>
</dbReference>
<evidence type="ECO:0000313" key="4">
    <source>
        <dbReference type="EMBL" id="REG00279.1"/>
    </source>
</evidence>
<dbReference type="EMBL" id="QUMQ01000001">
    <property type="protein sequence ID" value="REG00279.1"/>
    <property type="molecule type" value="Genomic_DNA"/>
</dbReference>
<dbReference type="InterPro" id="IPR050300">
    <property type="entry name" value="GDXG_lipolytic_enzyme"/>
</dbReference>
<keyword evidence="2" id="KW-0472">Membrane</keyword>
<dbReference type="AlphaFoldDB" id="A0A3D9ZS83"/>
<evidence type="ECO:0000313" key="5">
    <source>
        <dbReference type="Proteomes" id="UP000256913"/>
    </source>
</evidence>
<protein>
    <submittedName>
        <fullName evidence="4">Acetyl esterase/lipase</fullName>
    </submittedName>
</protein>
<proteinExistence type="predicted"/>
<feature type="domain" description="BD-FAE-like" evidence="3">
    <location>
        <begin position="149"/>
        <end position="264"/>
    </location>
</feature>
<keyword evidence="1" id="KW-0378">Hydrolase</keyword>
<dbReference type="PANTHER" id="PTHR48081:SF33">
    <property type="entry name" value="KYNURENINE FORMAMIDASE"/>
    <property type="match status" value="1"/>
</dbReference>
<keyword evidence="2" id="KW-0812">Transmembrane</keyword>
<dbReference type="RefSeq" id="WP_116071696.1">
    <property type="nucleotide sequence ID" value="NZ_BONB01000064.1"/>
</dbReference>
<sequence length="381" mass="41294">MVMGVPLGYLIGIVVVGVGVWFALAPPRRPRPLREVGFRYGLVVNEVPFLFAYGLLASFVLALVDGDLTGPGGWLTAGLTALPLAGLGVLVARATTTPGTVDAALEEAIGVRPRHRNRLARILLAPFPGNHAIERIGNLSYGDHALNRLDVYRHRSRPTGGPVLVFLHGGGYFSGSKRREGKPLLHRLAGQGWVCISADYRLRPSAGWPDHLVDAKKVIAWAREHAAEYGGDPNQIYMAGSSAGGHLSAICALTPNAPEFQPGFESVDTTIEAAIPLYGWLGGYYDDPPIMSTPMDYANPDAPPFFVVHGERDSLVPVQMARDFVADLREVSASPVAYAELRGAQHVFDMFHSLRNEAVIDGIEAFTTWVRSRRDAPTMTR</sequence>
<evidence type="ECO:0000259" key="3">
    <source>
        <dbReference type="Pfam" id="PF20434"/>
    </source>
</evidence>
<dbReference type="InterPro" id="IPR049492">
    <property type="entry name" value="BD-FAE-like_dom"/>
</dbReference>
<reference evidence="4 5" key="1">
    <citation type="submission" date="2018-08" db="EMBL/GenBank/DDBJ databases">
        <title>Sequencing the genomes of 1000 actinobacteria strains.</title>
        <authorList>
            <person name="Klenk H.-P."/>
        </authorList>
    </citation>
    <scope>NUCLEOTIDE SEQUENCE [LARGE SCALE GENOMIC DNA]</scope>
    <source>
        <strain evidence="4 5">DSM 44099</strain>
    </source>
</reference>
<evidence type="ECO:0000256" key="2">
    <source>
        <dbReference type="SAM" id="Phobius"/>
    </source>
</evidence>
<evidence type="ECO:0000256" key="1">
    <source>
        <dbReference type="ARBA" id="ARBA00022801"/>
    </source>
</evidence>
<feature type="transmembrane region" description="Helical" evidence="2">
    <location>
        <begin position="6"/>
        <end position="25"/>
    </location>
</feature>
<dbReference type="Proteomes" id="UP000256913">
    <property type="component" value="Unassembled WGS sequence"/>
</dbReference>
<dbReference type="OrthoDB" id="9803828at2"/>
<keyword evidence="5" id="KW-1185">Reference proteome</keyword>
<feature type="transmembrane region" description="Helical" evidence="2">
    <location>
        <begin position="74"/>
        <end position="92"/>
    </location>
</feature>
<comment type="caution">
    <text evidence="4">The sequence shown here is derived from an EMBL/GenBank/DDBJ whole genome shotgun (WGS) entry which is preliminary data.</text>
</comment>
<dbReference type="InterPro" id="IPR029058">
    <property type="entry name" value="AB_hydrolase_fold"/>
</dbReference>